<evidence type="ECO:0000313" key="3">
    <source>
        <dbReference type="EMBL" id="KHE92472.1"/>
    </source>
</evidence>
<dbReference type="GO" id="GO:0051607">
    <property type="term" value="P:defense response to virus"/>
    <property type="evidence" value="ECO:0007669"/>
    <property type="project" value="UniProtKB-KW"/>
</dbReference>
<dbReference type="EMBL" id="JRYO01000126">
    <property type="protein sequence ID" value="KHE92472.1"/>
    <property type="molecule type" value="Genomic_DNA"/>
</dbReference>
<comment type="caution">
    <text evidence="3">The sequence shown here is derived from an EMBL/GenBank/DDBJ whole genome shotgun (WGS) entry which is preliminary data.</text>
</comment>
<dbReference type="InterPro" id="IPR005537">
    <property type="entry name" value="RAMP_III_fam"/>
</dbReference>
<feature type="domain" description="CRISPR type III-associated protein" evidence="2">
    <location>
        <begin position="27"/>
        <end position="237"/>
    </location>
</feature>
<evidence type="ECO:0000256" key="1">
    <source>
        <dbReference type="ARBA" id="ARBA00023118"/>
    </source>
</evidence>
<name>A0A0B0EHC4_9BACT</name>
<evidence type="ECO:0000259" key="2">
    <source>
        <dbReference type="Pfam" id="PF03787"/>
    </source>
</evidence>
<evidence type="ECO:0000313" key="4">
    <source>
        <dbReference type="Proteomes" id="UP000030652"/>
    </source>
</evidence>
<gene>
    <name evidence="3" type="ORF">SCABRO_01767</name>
</gene>
<proteinExistence type="predicted"/>
<keyword evidence="1" id="KW-0051">Antiviral defense</keyword>
<sequence>MGYQLKVVLKSPVCIAMKKGVGNMIETIDYIPGNTIRGALAMHYLEEHGTWDQEKRIYVLPEDNDEFNTIFNSDTMCFHNAYIDGKKVVPLTASSCKYQSGFEEANNIEDFHGVRDTLVELVKYELTGGFDKDDKDKFDRCGRCPAPMDRFRGYYGKKSPTASMYETGAVERRFIARSALNDTFEAAAAGKLYTIEVIDERQTFIAELNKALFDKLKPLFDEKIIRIGRAKSRGFGEVLIRVEKTIEDNEHSLSHFFESFNGKMYKFIGDKSFFSVTLLSDVILLDDILRFKSTITINNLVNTVQDITPEGMAVLNKFKLLRGILSTRIVSEWDHALKLPREDSLSIAKGSVFVFMSEGLSDSEKELLVTVLGKIENTGIGEQRNKGYGRIRFCDEFHWEDEVK</sequence>
<dbReference type="Pfam" id="PF03787">
    <property type="entry name" value="RAMPs"/>
    <property type="match status" value="1"/>
</dbReference>
<dbReference type="Proteomes" id="UP000030652">
    <property type="component" value="Unassembled WGS sequence"/>
</dbReference>
<protein>
    <submittedName>
        <fullName evidence="3">RAMP superfamily protein</fullName>
    </submittedName>
</protein>
<dbReference type="eggNOG" id="COG1337">
    <property type="taxonomic scope" value="Bacteria"/>
</dbReference>
<organism evidence="3 4">
    <name type="scientific">Candidatus Scalindua brodae</name>
    <dbReference type="NCBI Taxonomy" id="237368"/>
    <lineage>
        <taxon>Bacteria</taxon>
        <taxon>Pseudomonadati</taxon>
        <taxon>Planctomycetota</taxon>
        <taxon>Candidatus Brocadiia</taxon>
        <taxon>Candidatus Brocadiales</taxon>
        <taxon>Candidatus Scalinduaceae</taxon>
        <taxon>Candidatus Scalindua</taxon>
    </lineage>
</organism>
<dbReference type="AlphaFoldDB" id="A0A0B0EHC4"/>
<accession>A0A0B0EHC4</accession>
<reference evidence="3 4" key="1">
    <citation type="submission" date="2014-10" db="EMBL/GenBank/DDBJ databases">
        <title>Draft genome of anammox bacterium scalindua brodae, obtained using differential coverage binning of sequence data from two enrichment reactors.</title>
        <authorList>
            <person name="Speth D.R."/>
            <person name="Russ L."/>
            <person name="Kartal B."/>
            <person name="Op den Camp H.J."/>
            <person name="Dutilh B.E."/>
            <person name="Jetten M.S."/>
        </authorList>
    </citation>
    <scope>NUCLEOTIDE SEQUENCE [LARGE SCALE GENOMIC DNA]</scope>
    <source>
        <strain evidence="3">RU1</strain>
    </source>
</reference>